<proteinExistence type="predicted"/>
<sequence>MFGHRLLSGCLTFCLLNVSFPSLPIVASPLKSSESQMVAQATNKITESAILKILEELKTAREKKDIDGMLKYIAPFAYTEVTVQTDNGRITINVQGTDEHRDLLTKSAQLRNASTTLDETAKVDVAADGNYAIATLNSTEQITTAQGATVLTSGNDILRFGMVNNQPMIVSATLNGWLSILPADAK</sequence>
<protein>
    <submittedName>
        <fullName evidence="1">Uncharacterized protein</fullName>
    </submittedName>
</protein>
<evidence type="ECO:0000313" key="2">
    <source>
        <dbReference type="Proteomes" id="UP000239001"/>
    </source>
</evidence>
<organism evidence="1 2">
    <name type="scientific">Aphanothece hegewaldii CCALA 016</name>
    <dbReference type="NCBI Taxonomy" id="2107694"/>
    <lineage>
        <taxon>Bacteria</taxon>
        <taxon>Bacillati</taxon>
        <taxon>Cyanobacteriota</taxon>
        <taxon>Cyanophyceae</taxon>
        <taxon>Oscillatoriophycideae</taxon>
        <taxon>Chroococcales</taxon>
        <taxon>Aphanothecaceae</taxon>
        <taxon>Aphanothece</taxon>
    </lineage>
</organism>
<dbReference type="AlphaFoldDB" id="A0A2T1M3F8"/>
<name>A0A2T1M3F8_9CHRO</name>
<dbReference type="OrthoDB" id="9876757at2"/>
<comment type="caution">
    <text evidence="1">The sequence shown here is derived from an EMBL/GenBank/DDBJ whole genome shotgun (WGS) entry which is preliminary data.</text>
</comment>
<dbReference type="Gene3D" id="3.10.450.50">
    <property type="match status" value="1"/>
</dbReference>
<dbReference type="RefSeq" id="WP_106454968.1">
    <property type="nucleotide sequence ID" value="NZ_PXOH01000001.1"/>
</dbReference>
<gene>
    <name evidence="1" type="ORF">C7H19_00730</name>
</gene>
<dbReference type="Proteomes" id="UP000239001">
    <property type="component" value="Unassembled WGS sequence"/>
</dbReference>
<accession>A0A2T1M3F8</accession>
<evidence type="ECO:0000313" key="1">
    <source>
        <dbReference type="EMBL" id="PSF39346.1"/>
    </source>
</evidence>
<dbReference type="EMBL" id="PXOH01000001">
    <property type="protein sequence ID" value="PSF39346.1"/>
    <property type="molecule type" value="Genomic_DNA"/>
</dbReference>
<keyword evidence="2" id="KW-1185">Reference proteome</keyword>
<reference evidence="1 2" key="1">
    <citation type="submission" date="2018-03" db="EMBL/GenBank/DDBJ databases">
        <title>The ancient ancestry and fast evolution of plastids.</title>
        <authorList>
            <person name="Moore K.R."/>
            <person name="Magnabosco C."/>
            <person name="Momper L."/>
            <person name="Gold D.A."/>
            <person name="Bosak T."/>
            <person name="Fournier G.P."/>
        </authorList>
    </citation>
    <scope>NUCLEOTIDE SEQUENCE [LARGE SCALE GENOMIC DNA]</scope>
    <source>
        <strain evidence="1 2">CCALA 016</strain>
    </source>
</reference>
<reference evidence="1 2" key="2">
    <citation type="submission" date="2018-03" db="EMBL/GenBank/DDBJ databases">
        <authorList>
            <person name="Keele B.F."/>
        </authorList>
    </citation>
    <scope>NUCLEOTIDE SEQUENCE [LARGE SCALE GENOMIC DNA]</scope>
    <source>
        <strain evidence="1 2">CCALA 016</strain>
    </source>
</reference>